<dbReference type="EMBL" id="RQTK01000033">
    <property type="protein sequence ID" value="RUS90430.1"/>
    <property type="molecule type" value="Genomic_DNA"/>
</dbReference>
<evidence type="ECO:0000313" key="1">
    <source>
        <dbReference type="EMBL" id="RUS90430.1"/>
    </source>
</evidence>
<name>A0A433U9F1_ELYCH</name>
<organism evidence="1 2">
    <name type="scientific">Elysia chlorotica</name>
    <name type="common">Eastern emerald elysia</name>
    <name type="synonym">Sea slug</name>
    <dbReference type="NCBI Taxonomy" id="188477"/>
    <lineage>
        <taxon>Eukaryota</taxon>
        <taxon>Metazoa</taxon>
        <taxon>Spiralia</taxon>
        <taxon>Lophotrochozoa</taxon>
        <taxon>Mollusca</taxon>
        <taxon>Gastropoda</taxon>
        <taxon>Heterobranchia</taxon>
        <taxon>Euthyneura</taxon>
        <taxon>Panpulmonata</taxon>
        <taxon>Sacoglossa</taxon>
        <taxon>Placobranchoidea</taxon>
        <taxon>Plakobranchidae</taxon>
        <taxon>Elysia</taxon>
    </lineage>
</organism>
<dbReference type="Proteomes" id="UP000271974">
    <property type="component" value="Unassembled WGS sequence"/>
</dbReference>
<protein>
    <submittedName>
        <fullName evidence="1">Uncharacterized protein</fullName>
    </submittedName>
</protein>
<gene>
    <name evidence="1" type="ORF">EGW08_001835</name>
</gene>
<reference evidence="1 2" key="1">
    <citation type="submission" date="2019-01" db="EMBL/GenBank/DDBJ databases">
        <title>A draft genome assembly of the solar-powered sea slug Elysia chlorotica.</title>
        <authorList>
            <person name="Cai H."/>
            <person name="Li Q."/>
            <person name="Fang X."/>
            <person name="Li J."/>
            <person name="Curtis N.E."/>
            <person name="Altenburger A."/>
            <person name="Shibata T."/>
            <person name="Feng M."/>
            <person name="Maeda T."/>
            <person name="Schwartz J.A."/>
            <person name="Shigenobu S."/>
            <person name="Lundholm N."/>
            <person name="Nishiyama T."/>
            <person name="Yang H."/>
            <person name="Hasebe M."/>
            <person name="Li S."/>
            <person name="Pierce S.K."/>
            <person name="Wang J."/>
        </authorList>
    </citation>
    <scope>NUCLEOTIDE SEQUENCE [LARGE SCALE GENOMIC DNA]</scope>
    <source>
        <strain evidence="1">EC2010</strain>
        <tissue evidence="1">Whole organism of an adult</tissue>
    </source>
</reference>
<comment type="caution">
    <text evidence="1">The sequence shown here is derived from an EMBL/GenBank/DDBJ whole genome shotgun (WGS) entry which is preliminary data.</text>
</comment>
<sequence>MVRKTRTGPRNSMLVRQLVKTLALVRTKVFCDVIDKAKTAFAFVWLMDRTQAVPANQANLRSPGKKPIKQPELGAECCTGPVPLRCTANDTVPCMVAVGTPSRQAINAWSLAAGWPERRGVKGSSGVAAGDSWRVRASLAADQATETRTEAGAAVTTVAVSTQASEPQRLRDSLEACDNCRIGPLALVYSWGQGIADKDSKWAIMQWGYVIKHVTNNEAVA</sequence>
<dbReference type="AlphaFoldDB" id="A0A433U9F1"/>
<proteinExistence type="predicted"/>
<keyword evidence="2" id="KW-1185">Reference proteome</keyword>
<accession>A0A433U9F1</accession>
<evidence type="ECO:0000313" key="2">
    <source>
        <dbReference type="Proteomes" id="UP000271974"/>
    </source>
</evidence>